<evidence type="ECO:0000256" key="4">
    <source>
        <dbReference type="ARBA" id="ARBA00022670"/>
    </source>
</evidence>
<evidence type="ECO:0000256" key="5">
    <source>
        <dbReference type="ARBA" id="ARBA00022676"/>
    </source>
</evidence>
<keyword evidence="3" id="KW-0121">Carboxypeptidase</keyword>
<dbReference type="Gene3D" id="1.10.3810.10">
    <property type="entry name" value="Biosynthetic peptidoglycan transglycosylase-like"/>
    <property type="match status" value="1"/>
</dbReference>
<dbReference type="Proteomes" id="UP000763505">
    <property type="component" value="Unassembled WGS sequence"/>
</dbReference>
<keyword evidence="14" id="KW-1133">Transmembrane helix</keyword>
<dbReference type="PANTHER" id="PTHR32282">
    <property type="entry name" value="BINDING PROTEIN TRANSPEPTIDASE, PUTATIVE-RELATED"/>
    <property type="match status" value="1"/>
</dbReference>
<comment type="catalytic activity">
    <reaction evidence="12">
        <text>Preferential cleavage: (Ac)2-L-Lys-D-Ala-|-D-Ala. Also transpeptidation of peptidyl-alanyl moieties that are N-acyl substituents of D-alanine.</text>
        <dbReference type="EC" id="3.4.16.4"/>
    </reaction>
</comment>
<evidence type="ECO:0000256" key="13">
    <source>
        <dbReference type="ARBA" id="ARBA00049902"/>
    </source>
</evidence>
<keyword evidence="9" id="KW-0573">Peptidoglycan synthesis</keyword>
<accession>A0A921DX28</accession>
<evidence type="ECO:0000313" key="17">
    <source>
        <dbReference type="EMBL" id="HJE19689.1"/>
    </source>
</evidence>
<keyword evidence="11" id="KW-0961">Cell wall biogenesis/degradation</keyword>
<dbReference type="Pfam" id="PF00912">
    <property type="entry name" value="Transgly"/>
    <property type="match status" value="1"/>
</dbReference>
<dbReference type="SUPFAM" id="SSF56601">
    <property type="entry name" value="beta-lactamase/transpeptidase-like"/>
    <property type="match status" value="1"/>
</dbReference>
<evidence type="ECO:0000256" key="1">
    <source>
        <dbReference type="ARBA" id="ARBA00007090"/>
    </source>
</evidence>
<feature type="domain" description="Penicillin-binding protein transpeptidase" evidence="15">
    <location>
        <begin position="356"/>
        <end position="625"/>
    </location>
</feature>
<name>A0A921DX28_9STAP</name>
<evidence type="ECO:0000313" key="18">
    <source>
        <dbReference type="Proteomes" id="UP000763505"/>
    </source>
</evidence>
<reference evidence="17" key="2">
    <citation type="submission" date="2021-09" db="EMBL/GenBank/DDBJ databases">
        <authorList>
            <person name="Gilroy R."/>
        </authorList>
    </citation>
    <scope>NUCLEOTIDE SEQUENCE</scope>
    <source>
        <strain evidence="17">6019</strain>
    </source>
</reference>
<keyword evidence="4" id="KW-0645">Protease</keyword>
<comment type="caution">
    <text evidence="17">The sequence shown here is derived from an EMBL/GenBank/DDBJ whole genome shotgun (WGS) entry which is preliminary data.</text>
</comment>
<evidence type="ECO:0000256" key="6">
    <source>
        <dbReference type="ARBA" id="ARBA00022679"/>
    </source>
</evidence>
<dbReference type="InterPro" id="IPR036950">
    <property type="entry name" value="PBP_transglycosylase"/>
</dbReference>
<evidence type="ECO:0000256" key="3">
    <source>
        <dbReference type="ARBA" id="ARBA00022645"/>
    </source>
</evidence>
<evidence type="ECO:0000256" key="8">
    <source>
        <dbReference type="ARBA" id="ARBA00022960"/>
    </source>
</evidence>
<dbReference type="AlphaFoldDB" id="A0A921DX28"/>
<dbReference type="GO" id="GO:0071555">
    <property type="term" value="P:cell wall organization"/>
    <property type="evidence" value="ECO:0007669"/>
    <property type="project" value="UniProtKB-KW"/>
</dbReference>
<gene>
    <name evidence="17" type="ORF">K8V35_04990</name>
</gene>
<keyword evidence="14" id="KW-0472">Membrane</keyword>
<dbReference type="Pfam" id="PF00905">
    <property type="entry name" value="Transpeptidase"/>
    <property type="match status" value="1"/>
</dbReference>
<protein>
    <submittedName>
        <fullName evidence="17">Penicillin-binding protein</fullName>
    </submittedName>
</protein>
<evidence type="ECO:0000256" key="2">
    <source>
        <dbReference type="ARBA" id="ARBA00007739"/>
    </source>
</evidence>
<dbReference type="GO" id="GO:0030288">
    <property type="term" value="C:outer membrane-bounded periplasmic space"/>
    <property type="evidence" value="ECO:0007669"/>
    <property type="project" value="TreeGrafter"/>
</dbReference>
<dbReference type="PANTHER" id="PTHR32282:SF29">
    <property type="entry name" value="PENICILLIN-BINDING PROTEIN 1A"/>
    <property type="match status" value="1"/>
</dbReference>
<comment type="similarity">
    <text evidence="1">In the C-terminal section; belongs to the transpeptidase family.</text>
</comment>
<proteinExistence type="inferred from homology"/>
<keyword evidence="7" id="KW-0378">Hydrolase</keyword>
<dbReference type="GO" id="GO:0008360">
    <property type="term" value="P:regulation of cell shape"/>
    <property type="evidence" value="ECO:0007669"/>
    <property type="project" value="UniProtKB-KW"/>
</dbReference>
<evidence type="ECO:0000256" key="14">
    <source>
        <dbReference type="SAM" id="Phobius"/>
    </source>
</evidence>
<dbReference type="InterPro" id="IPR001264">
    <property type="entry name" value="Glyco_trans_51"/>
</dbReference>
<keyword evidence="5" id="KW-0328">Glycosyltransferase</keyword>
<dbReference type="EMBL" id="DYYI01000053">
    <property type="protein sequence ID" value="HJE19689.1"/>
    <property type="molecule type" value="Genomic_DNA"/>
</dbReference>
<feature type="transmembrane region" description="Helical" evidence="14">
    <location>
        <begin position="27"/>
        <end position="49"/>
    </location>
</feature>
<dbReference type="InterPro" id="IPR023346">
    <property type="entry name" value="Lysozyme-like_dom_sf"/>
</dbReference>
<reference evidence="17" key="1">
    <citation type="journal article" date="2021" name="PeerJ">
        <title>Extensive microbial diversity within the chicken gut microbiome revealed by metagenomics and culture.</title>
        <authorList>
            <person name="Gilroy R."/>
            <person name="Ravi A."/>
            <person name="Getino M."/>
            <person name="Pursley I."/>
            <person name="Horton D.L."/>
            <person name="Alikhan N.F."/>
            <person name="Baker D."/>
            <person name="Gharbi K."/>
            <person name="Hall N."/>
            <person name="Watson M."/>
            <person name="Adriaenssens E.M."/>
            <person name="Foster-Nyarko E."/>
            <person name="Jarju S."/>
            <person name="Secka A."/>
            <person name="Antonio M."/>
            <person name="Oren A."/>
            <person name="Chaudhuri R.R."/>
            <person name="La Ragione R."/>
            <person name="Hildebrand F."/>
            <person name="Pallen M.J."/>
        </authorList>
    </citation>
    <scope>NUCLEOTIDE SEQUENCE</scope>
    <source>
        <strain evidence="17">6019</strain>
    </source>
</reference>
<dbReference type="FunFam" id="1.10.3810.10:FF:000001">
    <property type="entry name" value="Penicillin-binding protein 1A"/>
    <property type="match status" value="1"/>
</dbReference>
<evidence type="ECO:0000256" key="10">
    <source>
        <dbReference type="ARBA" id="ARBA00023268"/>
    </source>
</evidence>
<comment type="similarity">
    <text evidence="2">In the N-terminal section; belongs to the glycosyltransferase 51 family.</text>
</comment>
<dbReference type="GO" id="GO:0008658">
    <property type="term" value="F:penicillin binding"/>
    <property type="evidence" value="ECO:0007669"/>
    <property type="project" value="InterPro"/>
</dbReference>
<feature type="domain" description="Glycosyl transferase family 51" evidence="16">
    <location>
        <begin position="76"/>
        <end position="249"/>
    </location>
</feature>
<evidence type="ECO:0000256" key="11">
    <source>
        <dbReference type="ARBA" id="ARBA00023316"/>
    </source>
</evidence>
<dbReference type="InterPro" id="IPR001460">
    <property type="entry name" value="PCN-bd_Tpept"/>
</dbReference>
<dbReference type="InterPro" id="IPR012338">
    <property type="entry name" value="Beta-lactam/transpept-like"/>
</dbReference>
<keyword evidence="6" id="KW-0808">Transferase</keyword>
<dbReference type="Gene3D" id="3.40.710.10">
    <property type="entry name" value="DD-peptidase/beta-lactamase superfamily"/>
    <property type="match status" value="1"/>
</dbReference>
<keyword evidence="8" id="KW-0133">Cell shape</keyword>
<comment type="catalytic activity">
    <reaction evidence="13">
        <text>[GlcNAc-(1-&gt;4)-Mur2Ac(oyl-L-Ala-gamma-D-Glu-L-Lys-D-Ala-D-Ala)](n)-di-trans,octa-cis-undecaprenyl diphosphate + beta-D-GlcNAc-(1-&gt;4)-Mur2Ac(oyl-L-Ala-gamma-D-Glu-L-Lys-D-Ala-D-Ala)-di-trans,octa-cis-undecaprenyl diphosphate = [GlcNAc-(1-&gt;4)-Mur2Ac(oyl-L-Ala-gamma-D-Glu-L-Lys-D-Ala-D-Ala)](n+1)-di-trans,octa-cis-undecaprenyl diphosphate + di-trans,octa-cis-undecaprenyl diphosphate + H(+)</text>
        <dbReference type="Rhea" id="RHEA:23708"/>
        <dbReference type="Rhea" id="RHEA-COMP:9602"/>
        <dbReference type="Rhea" id="RHEA-COMP:9603"/>
        <dbReference type="ChEBI" id="CHEBI:15378"/>
        <dbReference type="ChEBI" id="CHEBI:58405"/>
        <dbReference type="ChEBI" id="CHEBI:60033"/>
        <dbReference type="ChEBI" id="CHEBI:78435"/>
        <dbReference type="EC" id="2.4.99.28"/>
    </reaction>
</comment>
<dbReference type="GO" id="GO:0009252">
    <property type="term" value="P:peptidoglycan biosynthetic process"/>
    <property type="evidence" value="ECO:0007669"/>
    <property type="project" value="UniProtKB-KW"/>
</dbReference>
<evidence type="ECO:0000256" key="7">
    <source>
        <dbReference type="ARBA" id="ARBA00022801"/>
    </source>
</evidence>
<dbReference type="GO" id="GO:0006508">
    <property type="term" value="P:proteolysis"/>
    <property type="evidence" value="ECO:0007669"/>
    <property type="project" value="UniProtKB-KW"/>
</dbReference>
<dbReference type="GO" id="GO:0008955">
    <property type="term" value="F:peptidoglycan glycosyltransferase activity"/>
    <property type="evidence" value="ECO:0007669"/>
    <property type="project" value="UniProtKB-EC"/>
</dbReference>
<sequence length="685" mass="77567">MTENNESTNNQRTSKHKFNYVTILKRAFLISILLGLILLMFGTFLFAYYSSNAPTFTDEKLNDPVPSRVFDVNNNFVFEIHQEQPRELIEIESLPDDVKDAVLAVEDNRFYDHGAIDFIRLGASVIRNFQSGFGAEGGSTITQQVVKRVFLTDDKSLERKAQEAYLAYRLEQEYTKDDILEMYLNKIYYSDGIYGIRTASMYYFNKELHELNLAETAYLAGLPQLPNIYNLYIDSESGINRAHMVLYLMNYHGRISDEQYEEALAIDITANLVPRTEEERIDSEPDNPEYAAYIDLIREEIDNSDAFGEMSSGDVLASGVDIYTNMNVDAQLRMYNITNNRQYFSGEKFASDNFDMGAILLDTKTGGVAAVSGGRDYREIVKHNMATYARNVGSTMKPFLSYAPAIEYLQLGTGHLIQDEESYSPVGTDGMIYNYDGQNHGNVTMRTSVLRSFNIPSVKIFEQVVDEVGTEGVMNFASEVGLNYSHIGDGNYEVNFNDVLGGSESRFSPREMAEAYRAFGNNGEYGESHAIRSIVTLDEQSFEFENETHQAMEDYTAYMMTDMMKHTFYSYGTAANAYINGLNLAGKTGTTSYDTAHANELNLPNNSGKDAWIVGYTPEYTMSVWMGFHEDRPDGESSFVGGNEQIMPQWFFRDVMANVSSYNGEDFTMPESVRWQNSEIEVNVE</sequence>
<evidence type="ECO:0000256" key="12">
    <source>
        <dbReference type="ARBA" id="ARBA00034000"/>
    </source>
</evidence>
<evidence type="ECO:0000256" key="9">
    <source>
        <dbReference type="ARBA" id="ARBA00022984"/>
    </source>
</evidence>
<organism evidence="17 18">
    <name type="scientific">Aliicoccus persicus</name>
    <dbReference type="NCBI Taxonomy" id="930138"/>
    <lineage>
        <taxon>Bacteria</taxon>
        <taxon>Bacillati</taxon>
        <taxon>Bacillota</taxon>
        <taxon>Bacilli</taxon>
        <taxon>Bacillales</taxon>
        <taxon>Staphylococcaceae</taxon>
        <taxon>Aliicoccus</taxon>
    </lineage>
</organism>
<evidence type="ECO:0000259" key="16">
    <source>
        <dbReference type="Pfam" id="PF00912"/>
    </source>
</evidence>
<keyword evidence="10" id="KW-0511">Multifunctional enzyme</keyword>
<dbReference type="InterPro" id="IPR050396">
    <property type="entry name" value="Glycosyltr_51/Transpeptidase"/>
</dbReference>
<dbReference type="GO" id="GO:0009002">
    <property type="term" value="F:serine-type D-Ala-D-Ala carboxypeptidase activity"/>
    <property type="evidence" value="ECO:0007669"/>
    <property type="project" value="UniProtKB-EC"/>
</dbReference>
<dbReference type="SUPFAM" id="SSF53955">
    <property type="entry name" value="Lysozyme-like"/>
    <property type="match status" value="1"/>
</dbReference>
<keyword evidence="14" id="KW-0812">Transmembrane</keyword>
<evidence type="ECO:0000259" key="15">
    <source>
        <dbReference type="Pfam" id="PF00905"/>
    </source>
</evidence>